<dbReference type="SUPFAM" id="SSF53067">
    <property type="entry name" value="Actin-like ATPase domain"/>
    <property type="match status" value="1"/>
</dbReference>
<proteinExistence type="inferred from homology"/>
<comment type="similarity">
    <text evidence="1">Belongs to the NodU/CmcH family.</text>
</comment>
<dbReference type="RefSeq" id="WP_003963739.1">
    <property type="nucleotide sequence ID" value="NZ_CM000914.1"/>
</dbReference>
<dbReference type="EMBL" id="CM000914">
    <property type="protein sequence ID" value="EFG04990.2"/>
    <property type="molecule type" value="Genomic_DNA"/>
</dbReference>
<dbReference type="InterPro" id="IPR043129">
    <property type="entry name" value="ATPase_NBD"/>
</dbReference>
<dbReference type="Proteomes" id="UP000002357">
    <property type="component" value="Plasmid pSCL4"/>
</dbReference>
<evidence type="ECO:0000313" key="5">
    <source>
        <dbReference type="Proteomes" id="UP000002357"/>
    </source>
</evidence>
<keyword evidence="5" id="KW-1185">Reference proteome</keyword>
<protein>
    <submittedName>
        <fullName evidence="4">Putative carbamoyl transferase</fullName>
        <ecNumber evidence="4">2.1.3.-</ecNumber>
    </submittedName>
</protein>
<gene>
    <name evidence="4" type="ORF">SCLAV_p1508</name>
</gene>
<dbReference type="PANTHER" id="PTHR34847">
    <property type="entry name" value="NODULATION PROTEIN U"/>
    <property type="match status" value="1"/>
</dbReference>
<evidence type="ECO:0000256" key="1">
    <source>
        <dbReference type="ARBA" id="ARBA00006129"/>
    </source>
</evidence>
<feature type="domain" description="Carbamoyltransferase" evidence="2">
    <location>
        <begin position="3"/>
        <end position="340"/>
    </location>
</feature>
<accession>D5SM47</accession>
<dbReference type="GeneID" id="93734552"/>
<dbReference type="EC" id="2.1.3.-" evidence="4"/>
<dbReference type="Pfam" id="PF02543">
    <property type="entry name" value="Carbam_trans_N"/>
    <property type="match status" value="1"/>
</dbReference>
<evidence type="ECO:0000313" key="4">
    <source>
        <dbReference type="EMBL" id="EFG04990.2"/>
    </source>
</evidence>
<dbReference type="PANTHER" id="PTHR34847:SF1">
    <property type="entry name" value="NODULATION PROTEIN U"/>
    <property type="match status" value="1"/>
</dbReference>
<dbReference type="Pfam" id="PF16861">
    <property type="entry name" value="Carbam_trans_C"/>
    <property type="match status" value="1"/>
</dbReference>
<evidence type="ECO:0000259" key="3">
    <source>
        <dbReference type="Pfam" id="PF16861"/>
    </source>
</evidence>
<dbReference type="eggNOG" id="COG2192">
    <property type="taxonomic scope" value="Bacteria"/>
</dbReference>
<name>D5SM47_STRCL</name>
<organism evidence="4 5">
    <name type="scientific">Streptomyces clavuligerus</name>
    <dbReference type="NCBI Taxonomy" id="1901"/>
    <lineage>
        <taxon>Bacteria</taxon>
        <taxon>Bacillati</taxon>
        <taxon>Actinomycetota</taxon>
        <taxon>Actinomycetes</taxon>
        <taxon>Kitasatosporales</taxon>
        <taxon>Streptomycetaceae</taxon>
        <taxon>Streptomyces</taxon>
    </lineage>
</organism>
<dbReference type="Gene3D" id="3.30.420.40">
    <property type="match status" value="2"/>
</dbReference>
<evidence type="ECO:0000259" key="2">
    <source>
        <dbReference type="Pfam" id="PF02543"/>
    </source>
</evidence>
<sequence length="563" mass="61202">MNILGINCVFHESSAAVVIDGRVVAAVEEERFNRVKHAKPALVGTADVLPAASISFCLEAAGLSPEDIDLVACSFDPEIRRKDFETDPLSRPGDWGSADGEKTFLRSIERIPEAVRAEFGIDTGERFRWVPHHIAHAASAYYPCGDEQAAVLVVDGIGEAATALLGGGDGTVIHRLHELHYPNSIGFVWEKLSAFLGFSPYDASKVMGLAAYGDADTCAGRLAEIVGPYDTLAVRSDQFAFRLDGFENLESRFGPRRLPGEQLAQRHADLAAALQRWNDRTILSLARRAHDLHPASTLCYAGGVALNCATNWLLKEEGPFSRIYIPCAPHDGGTALGAALWAYYDSGVTELTHPALDTACTGPGYTDEEITAAFAEAGLTARRSPDIALDVARRIAAGQVVGWFQGRMELGPRALGNRSLVADPRDPGIRDTLNRKVKHREDFRPFAPSVLAEHARDWFELGHDSESHRFMLYTCPVRPGRAEDIPAVLHIDGTARVQTVTSADNPRYHRLISCFEELTGVPMVLNTSFNDSEPIVCSPRDALATFAATRIDAVAIGDHIASR</sequence>
<dbReference type="AlphaFoldDB" id="D5SM47"/>
<keyword evidence="4" id="KW-0808">Transferase</keyword>
<dbReference type="InterPro" id="IPR051338">
    <property type="entry name" value="NodU/CmcH_Carbamoyltrnsfr"/>
</dbReference>
<geneLocation type="plasmid" evidence="4 5">
    <name>pSCL4</name>
</geneLocation>
<dbReference type="InterPro" id="IPR003696">
    <property type="entry name" value="Carbtransf_dom"/>
</dbReference>
<dbReference type="InterPro" id="IPR038152">
    <property type="entry name" value="Carbam_trans_C_sf"/>
</dbReference>
<dbReference type="GO" id="GO:0016740">
    <property type="term" value="F:transferase activity"/>
    <property type="evidence" value="ECO:0007669"/>
    <property type="project" value="UniProtKB-KW"/>
</dbReference>
<dbReference type="OrthoDB" id="9780777at2"/>
<dbReference type="CDD" id="cd24098">
    <property type="entry name" value="ASKHA_NBD_TobZ_N"/>
    <property type="match status" value="1"/>
</dbReference>
<reference evidence="4 5" key="1">
    <citation type="journal article" date="2010" name="Genome Biol. Evol.">
        <title>The sequence of a 1.8-mb bacterial linear plasmid reveals a rich evolutionary reservoir of secondary metabolic pathways.</title>
        <authorList>
            <person name="Medema M.H."/>
            <person name="Trefzer A."/>
            <person name="Kovalchuk A."/>
            <person name="van den Berg M."/>
            <person name="Mueller U."/>
            <person name="Heijne W."/>
            <person name="Wu L."/>
            <person name="Alam M.T."/>
            <person name="Ronning C.M."/>
            <person name="Nierman W.C."/>
            <person name="Bovenberg R.A.L."/>
            <person name="Breitling R."/>
            <person name="Takano E."/>
        </authorList>
    </citation>
    <scope>NUCLEOTIDE SEQUENCE [LARGE SCALE GENOMIC DNA]</scope>
    <source>
        <strain evidence="5">ATCC 27064 / DSM 738 / JCM 4710 / NBRC 13307 / NCIMB 12785 / NRRL 3585 / VKM Ac-602</strain>
        <plasmid evidence="4">pSCL4</plasmid>
    </source>
</reference>
<dbReference type="Gene3D" id="3.90.870.20">
    <property type="entry name" value="Carbamoyltransferase, C-terminal domain"/>
    <property type="match status" value="1"/>
</dbReference>
<dbReference type="InterPro" id="IPR031730">
    <property type="entry name" value="Carbam_trans_C"/>
</dbReference>
<feature type="domain" description="Carbamoyltransferase C-terminal" evidence="3">
    <location>
        <begin position="392"/>
        <end position="562"/>
    </location>
</feature>
<keyword evidence="4" id="KW-0614">Plasmid</keyword>